<feature type="binding site" evidence="6">
    <location>
        <begin position="237"/>
        <end position="239"/>
    </location>
    <ligand>
        <name>S-adenosyl-L-methionine</name>
        <dbReference type="ChEBI" id="CHEBI:59789"/>
    </ligand>
</feature>
<dbReference type="GO" id="GO:0070475">
    <property type="term" value="P:rRNA base methylation"/>
    <property type="evidence" value="ECO:0007669"/>
    <property type="project" value="UniProtKB-UniRule"/>
</dbReference>
<dbReference type="PANTHER" id="PTHR11265:SF0">
    <property type="entry name" value="12S RRNA N4-METHYLCYTIDINE METHYLTRANSFERASE"/>
    <property type="match status" value="1"/>
</dbReference>
<keyword evidence="4 6" id="KW-0808">Transferase</keyword>
<feature type="binding site" evidence="6">
    <location>
        <position position="254"/>
    </location>
    <ligand>
        <name>S-adenosyl-L-methionine</name>
        <dbReference type="ChEBI" id="CHEBI:59789"/>
    </ligand>
</feature>
<dbReference type="KEGG" id="smx:SM11_chr1133"/>
<evidence type="ECO:0000313" key="9">
    <source>
        <dbReference type="Proteomes" id="UP000009045"/>
    </source>
</evidence>
<feature type="binding site" evidence="6">
    <location>
        <position position="281"/>
    </location>
    <ligand>
        <name>S-adenosyl-L-methionine</name>
        <dbReference type="ChEBI" id="CHEBI:59789"/>
    </ligand>
</feature>
<comment type="catalytic activity">
    <reaction evidence="6">
        <text>cytidine(1402) in 16S rRNA + S-adenosyl-L-methionine = N(4)-methylcytidine(1402) in 16S rRNA + S-adenosyl-L-homocysteine + H(+)</text>
        <dbReference type="Rhea" id="RHEA:42928"/>
        <dbReference type="Rhea" id="RHEA-COMP:10286"/>
        <dbReference type="Rhea" id="RHEA-COMP:10287"/>
        <dbReference type="ChEBI" id="CHEBI:15378"/>
        <dbReference type="ChEBI" id="CHEBI:57856"/>
        <dbReference type="ChEBI" id="CHEBI:59789"/>
        <dbReference type="ChEBI" id="CHEBI:74506"/>
        <dbReference type="ChEBI" id="CHEBI:82748"/>
        <dbReference type="EC" id="2.1.1.199"/>
    </reaction>
</comment>
<dbReference type="Pfam" id="PF01795">
    <property type="entry name" value="Methyltransf_5"/>
    <property type="match status" value="1"/>
</dbReference>
<keyword evidence="6" id="KW-0963">Cytoplasm</keyword>
<dbReference type="SUPFAM" id="SSF53335">
    <property type="entry name" value="S-adenosyl-L-methionine-dependent methyltransferases"/>
    <property type="match status" value="1"/>
</dbReference>
<evidence type="ECO:0000256" key="6">
    <source>
        <dbReference type="HAMAP-Rule" id="MF_01007"/>
    </source>
</evidence>
<keyword evidence="3 6" id="KW-0489">Methyltransferase</keyword>
<comment type="function">
    <text evidence="6">Specifically methylates the N4 position of cytidine in position 1402 (C1402) of 16S rRNA.</text>
</comment>
<dbReference type="NCBIfam" id="TIGR00006">
    <property type="entry name" value="16S rRNA (cytosine(1402)-N(4))-methyltransferase RsmH"/>
    <property type="match status" value="1"/>
</dbReference>
<comment type="subcellular location">
    <subcellularLocation>
        <location evidence="6">Cytoplasm</location>
    </subcellularLocation>
</comment>
<dbReference type="SUPFAM" id="SSF81799">
    <property type="entry name" value="Putative methyltransferase TM0872, insert domain"/>
    <property type="match status" value="1"/>
</dbReference>
<name>F7X417_SINMM</name>
<sequence length="531" mass="55891">MEGSGGHARARRGIFARSCECMCGPMIVARQSGAAVSRHEPLLVTCYEPDRCQGAGLRPFGLPCRAFGGGRAGVILFSGLRLSGDQRRRTGASGPVREADGRRGSVFGCGQRDVAPCSWGRGLCEARPGGPVDGDGFHPRLYRHLERRDLRRAGRSFSALGSAGVCEGAGGGQGRAQATGAAFAIEWRGGMVTDQGGGTSEADGGPVRHIPVLLKEVLAALDPAPGKIILDGTFGAGGYASAILDAGADVVALDRDPTAIAAGQSMMHASGGRLKLVHSRFSDLAEHAPAQGLDGVVLDIGVSSMQIDEAERGFSFQKKGPLDMRMSAAGVSAADVVNRAKVSDLIRIFGFLGEEKQAGRIARAIEKRRAETPFETTRDLANLIETVTPRKAKDKIHPATRVFQALRIFVNDELGELAHALFAAERALKPGGRLVVVTFHSLEDRIVKTFFQDRSGKAGGSRHLPLVTARAATFTPVGKPMVAASEEEASRNPRARSAKLRAGVRTEAPSPGADLSIFNLPELASLARLGG</sequence>
<evidence type="ECO:0000256" key="3">
    <source>
        <dbReference type="ARBA" id="ARBA00022603"/>
    </source>
</evidence>
<feature type="region of interest" description="Disordered" evidence="7">
    <location>
        <begin position="482"/>
        <end position="509"/>
    </location>
</feature>
<proteinExistence type="inferred from homology"/>
<reference evidence="8 9" key="1">
    <citation type="journal article" date="2011" name="J. Biotechnol.">
        <title>The complete genome sequence of the dominant Sinorhizobium meliloti field isolate SM11 extends the S. meliloti pan-genome.</title>
        <authorList>
            <person name="Schneiker-Bekel S."/>
            <person name="Wibberg D."/>
            <person name="Bekel T."/>
            <person name="Blom J."/>
            <person name="Linke B."/>
            <person name="Neuweger H."/>
            <person name="Stiens M."/>
            <person name="Vorholter F.J."/>
            <person name="Weidner S."/>
            <person name="Goesmann A."/>
            <person name="Puhler A."/>
            <person name="Schluter A."/>
        </authorList>
    </citation>
    <scope>NUCLEOTIDE SEQUENCE [LARGE SCALE GENOMIC DNA]</scope>
    <source>
        <strain evidence="8 9">SM11</strain>
    </source>
</reference>
<dbReference type="GO" id="GO:0005737">
    <property type="term" value="C:cytoplasm"/>
    <property type="evidence" value="ECO:0007669"/>
    <property type="project" value="UniProtKB-SubCell"/>
</dbReference>
<dbReference type="EC" id="2.1.1.199" evidence="6"/>
<evidence type="ECO:0000313" key="8">
    <source>
        <dbReference type="EMBL" id="AEH78410.1"/>
    </source>
</evidence>
<dbReference type="InterPro" id="IPR023397">
    <property type="entry name" value="SAM-dep_MeTrfase_MraW_recog"/>
</dbReference>
<dbReference type="EMBL" id="CP001830">
    <property type="protein sequence ID" value="AEH78410.1"/>
    <property type="molecule type" value="Genomic_DNA"/>
</dbReference>
<organism evidence="8 9">
    <name type="scientific">Sinorhizobium meliloti (strain SM11)</name>
    <dbReference type="NCBI Taxonomy" id="707241"/>
    <lineage>
        <taxon>Bacteria</taxon>
        <taxon>Pseudomonadati</taxon>
        <taxon>Pseudomonadota</taxon>
        <taxon>Alphaproteobacteria</taxon>
        <taxon>Hyphomicrobiales</taxon>
        <taxon>Rhizobiaceae</taxon>
        <taxon>Sinorhizobium/Ensifer group</taxon>
        <taxon>Sinorhizobium</taxon>
    </lineage>
</organism>
<evidence type="ECO:0000256" key="7">
    <source>
        <dbReference type="SAM" id="MobiDB-lite"/>
    </source>
</evidence>
<dbReference type="HOGENOM" id="CLU_540657_0_0_5"/>
<accession>F7X417</accession>
<feature type="binding site" evidence="6">
    <location>
        <position position="299"/>
    </location>
    <ligand>
        <name>S-adenosyl-L-methionine</name>
        <dbReference type="ChEBI" id="CHEBI:59789"/>
    </ligand>
</feature>
<evidence type="ECO:0000256" key="2">
    <source>
        <dbReference type="ARBA" id="ARBA00022552"/>
    </source>
</evidence>
<dbReference type="GO" id="GO:0071424">
    <property type="term" value="F:rRNA (cytosine-N4-)-methyltransferase activity"/>
    <property type="evidence" value="ECO:0007669"/>
    <property type="project" value="UniProtKB-UniRule"/>
</dbReference>
<feature type="binding site" evidence="6">
    <location>
        <position position="306"/>
    </location>
    <ligand>
        <name>S-adenosyl-L-methionine</name>
        <dbReference type="ChEBI" id="CHEBI:59789"/>
    </ligand>
</feature>
<dbReference type="Proteomes" id="UP000009045">
    <property type="component" value="Chromosome"/>
</dbReference>
<keyword evidence="2 6" id="KW-0698">rRNA processing</keyword>
<evidence type="ECO:0000256" key="1">
    <source>
        <dbReference type="ARBA" id="ARBA00010396"/>
    </source>
</evidence>
<keyword evidence="5 6" id="KW-0949">S-adenosyl-L-methionine</keyword>
<dbReference type="Gene3D" id="1.10.150.170">
    <property type="entry name" value="Putative methyltransferase TM0872, insert domain"/>
    <property type="match status" value="1"/>
</dbReference>
<dbReference type="PATRIC" id="fig|707241.3.peg.1193"/>
<protein>
    <recommendedName>
        <fullName evidence="6">Ribosomal RNA small subunit methyltransferase H</fullName>
        <ecNumber evidence="6">2.1.1.199</ecNumber>
    </recommendedName>
    <alternativeName>
        <fullName evidence="6">16S rRNA m(4)C1402 methyltransferase</fullName>
    </alternativeName>
    <alternativeName>
        <fullName evidence="6">rRNA (cytosine-N(4)-)-methyltransferase RsmH</fullName>
    </alternativeName>
</protein>
<dbReference type="InterPro" id="IPR002903">
    <property type="entry name" value="RsmH"/>
</dbReference>
<dbReference type="HAMAP" id="MF_01007">
    <property type="entry name" value="16SrRNA_methyltr_H"/>
    <property type="match status" value="1"/>
</dbReference>
<evidence type="ECO:0000256" key="4">
    <source>
        <dbReference type="ARBA" id="ARBA00022679"/>
    </source>
</evidence>
<evidence type="ECO:0000256" key="5">
    <source>
        <dbReference type="ARBA" id="ARBA00022691"/>
    </source>
</evidence>
<dbReference type="PANTHER" id="PTHR11265">
    <property type="entry name" value="S-ADENOSYL-METHYLTRANSFERASE MRAW"/>
    <property type="match status" value="1"/>
</dbReference>
<dbReference type="Gene3D" id="3.40.50.150">
    <property type="entry name" value="Vaccinia Virus protein VP39"/>
    <property type="match status" value="1"/>
</dbReference>
<dbReference type="AlphaFoldDB" id="F7X417"/>
<gene>
    <name evidence="8" type="primary">mraW</name>
    <name evidence="6" type="synonym">rsmH</name>
    <name evidence="8" type="ordered locus">SM11_chr1133</name>
</gene>
<dbReference type="InterPro" id="IPR029063">
    <property type="entry name" value="SAM-dependent_MTases_sf"/>
</dbReference>
<comment type="similarity">
    <text evidence="1 6">Belongs to the methyltransferase superfamily. RsmH family.</text>
</comment>